<gene>
    <name evidence="1" type="ORF">NCTC10485_00707</name>
</gene>
<protein>
    <submittedName>
        <fullName evidence="1">Uncharacterized protein</fullName>
    </submittedName>
</protein>
<evidence type="ECO:0000313" key="2">
    <source>
        <dbReference type="Proteomes" id="UP000282551"/>
    </source>
</evidence>
<dbReference type="EMBL" id="LR134355">
    <property type="protein sequence ID" value="VEG45667.1"/>
    <property type="molecule type" value="Genomic_DNA"/>
</dbReference>
<evidence type="ECO:0000313" key="1">
    <source>
        <dbReference type="EMBL" id="VEG45667.1"/>
    </source>
</evidence>
<proteinExistence type="predicted"/>
<reference evidence="1 2" key="1">
    <citation type="submission" date="2018-12" db="EMBL/GenBank/DDBJ databases">
        <authorList>
            <consortium name="Pathogen Informatics"/>
        </authorList>
    </citation>
    <scope>NUCLEOTIDE SEQUENCE [LARGE SCALE GENOMIC DNA]</scope>
    <source>
        <strain evidence="1 2">NCTC10485</strain>
    </source>
</reference>
<dbReference type="RefSeq" id="WP_126332459.1">
    <property type="nucleotide sequence ID" value="NZ_AP022604.1"/>
</dbReference>
<sequence>MATIGDDWMIVCVEERADGSWLFTICYTAEFGEADLGRRFDDSVQIFELQRAGLRPAVSGCPVSFRATSPRVFRKKRIVVHRDAHGELHMVRAAIRLYHRAGDDVVTDDEQITPPGKAVRFGAPLVKVSDHGRQRFA</sequence>
<dbReference type="AlphaFoldDB" id="A0A448HZF8"/>
<accession>A0A448HZF8</accession>
<name>A0A448HZF8_MYCCI</name>
<dbReference type="Proteomes" id="UP000282551">
    <property type="component" value="Chromosome"/>
</dbReference>
<keyword evidence="2" id="KW-1185">Reference proteome</keyword>
<dbReference type="OrthoDB" id="4735588at2"/>
<organism evidence="1 2">
    <name type="scientific">Mycolicibacterium chitae</name>
    <name type="common">Mycobacterium chitae</name>
    <dbReference type="NCBI Taxonomy" id="1792"/>
    <lineage>
        <taxon>Bacteria</taxon>
        <taxon>Bacillati</taxon>
        <taxon>Actinomycetota</taxon>
        <taxon>Actinomycetes</taxon>
        <taxon>Mycobacteriales</taxon>
        <taxon>Mycobacteriaceae</taxon>
        <taxon>Mycolicibacterium</taxon>
    </lineage>
</organism>